<evidence type="ECO:0000313" key="2">
    <source>
        <dbReference type="EMBL" id="KZZ99675.1"/>
    </source>
</evidence>
<feature type="compositionally biased region" description="Basic and acidic residues" evidence="1">
    <location>
        <begin position="203"/>
        <end position="218"/>
    </location>
</feature>
<feature type="region of interest" description="Disordered" evidence="1">
    <location>
        <begin position="773"/>
        <end position="809"/>
    </location>
</feature>
<protein>
    <submittedName>
        <fullName evidence="2">Uncharacterized protein</fullName>
    </submittedName>
</protein>
<feature type="region of interest" description="Disordered" evidence="1">
    <location>
        <begin position="415"/>
        <end position="462"/>
    </location>
</feature>
<keyword evidence="3" id="KW-1185">Reference proteome</keyword>
<evidence type="ECO:0000313" key="3">
    <source>
        <dbReference type="Proteomes" id="UP000078544"/>
    </source>
</evidence>
<feature type="compositionally biased region" description="Basic and acidic residues" evidence="1">
    <location>
        <begin position="106"/>
        <end position="116"/>
    </location>
</feature>
<feature type="compositionally biased region" description="Basic and acidic residues" evidence="1">
    <location>
        <begin position="152"/>
        <end position="166"/>
    </location>
</feature>
<evidence type="ECO:0000256" key="1">
    <source>
        <dbReference type="SAM" id="MobiDB-lite"/>
    </source>
</evidence>
<feature type="compositionally biased region" description="Polar residues" evidence="1">
    <location>
        <begin position="534"/>
        <end position="543"/>
    </location>
</feature>
<feature type="compositionally biased region" description="Basic and acidic residues" evidence="1">
    <location>
        <begin position="1010"/>
        <end position="1019"/>
    </location>
</feature>
<name>A0A168FB48_9HYPO</name>
<comment type="caution">
    <text evidence="2">The sequence shown here is derived from an EMBL/GenBank/DDBJ whole genome shotgun (WGS) entry which is preliminary data.</text>
</comment>
<feature type="region of interest" description="Disordered" evidence="1">
    <location>
        <begin position="518"/>
        <end position="543"/>
    </location>
</feature>
<dbReference type="Proteomes" id="UP000078544">
    <property type="component" value="Unassembled WGS sequence"/>
</dbReference>
<feature type="region of interest" description="Disordered" evidence="1">
    <location>
        <begin position="67"/>
        <end position="263"/>
    </location>
</feature>
<feature type="compositionally biased region" description="Basic and acidic residues" evidence="1">
    <location>
        <begin position="67"/>
        <end position="90"/>
    </location>
</feature>
<dbReference type="EMBL" id="AZGY01000003">
    <property type="protein sequence ID" value="KZZ99675.1"/>
    <property type="molecule type" value="Genomic_DNA"/>
</dbReference>
<organism evidence="2 3">
    <name type="scientific">Moelleriella libera RCEF 2490</name>
    <dbReference type="NCBI Taxonomy" id="1081109"/>
    <lineage>
        <taxon>Eukaryota</taxon>
        <taxon>Fungi</taxon>
        <taxon>Dikarya</taxon>
        <taxon>Ascomycota</taxon>
        <taxon>Pezizomycotina</taxon>
        <taxon>Sordariomycetes</taxon>
        <taxon>Hypocreomycetidae</taxon>
        <taxon>Hypocreales</taxon>
        <taxon>Clavicipitaceae</taxon>
        <taxon>Moelleriella</taxon>
    </lineage>
</organism>
<feature type="compositionally biased region" description="Polar residues" evidence="1">
    <location>
        <begin position="775"/>
        <end position="809"/>
    </location>
</feature>
<dbReference type="AlphaFoldDB" id="A0A168FB48"/>
<feature type="compositionally biased region" description="Basic and acidic residues" evidence="1">
    <location>
        <begin position="252"/>
        <end position="263"/>
    </location>
</feature>
<proteinExistence type="predicted"/>
<feature type="compositionally biased region" description="Polar residues" evidence="1">
    <location>
        <begin position="431"/>
        <end position="451"/>
    </location>
</feature>
<gene>
    <name evidence="2" type="ORF">AAL_02247</name>
</gene>
<reference evidence="2 3" key="1">
    <citation type="journal article" date="2016" name="Genome Biol. Evol.">
        <title>Divergent and convergent evolution of fungal pathogenicity.</title>
        <authorList>
            <person name="Shang Y."/>
            <person name="Xiao G."/>
            <person name="Zheng P."/>
            <person name="Cen K."/>
            <person name="Zhan S."/>
            <person name="Wang C."/>
        </authorList>
    </citation>
    <scope>NUCLEOTIDE SEQUENCE [LARGE SCALE GENOMIC DNA]</scope>
    <source>
        <strain evidence="2 3">RCEF 2490</strain>
    </source>
</reference>
<sequence length="1019" mass="111340">MSTEECTRRRLIEYDRQLQEYCRRQLLLLRLEIDRTARRAAYEEENGIELFIDFDRLELDQQLIDREREGERRKKQEEEKRKQEEQEQHQRAQQQTQSDRNNASHAESESTHDVTEVPKNQMQMRQDPVPSDPQGGNGADEKKKKKKKKKKKEEGEEGIGREKDSNHNQSVGHAIVVSSGQDKNSIGICDNYAQGGGTGQDADDGREAGDGRNGDHGQVDSQDQSGGQGQSGSQEQTDKDDQGVQQGQSSTDTDKEMWEQRRARGDTLRRQVSFLARYMKHSLKCVKHIGSHMRDCFLLGIGEEKYKGEDDPLGLIFLETGFQAWVALYVARKFLLNPQVKDTGTVIRADCQVMKTIKVMTVPEARELAWVMQKMKVEPPINSRVWGWKVKIGYYEWLKAHTPGHEELAAIETYLNPPPKPPYQRRPYPSTIPSMDNTSQTPAAGQSTGINETPERQVPVPDAESCPVINTSPVSQEPVSVAEDYSNVDRTLEAWSSAVNGQFPASWVNLPVPPSVPSNATSSALWQSPVGPSPTFSEDPTSTGPPFNFWETVAAANLSSELYPNGVTGDLQLAGPTSILWSTPGASQTSFVDPNSVLWSAPGAEGTNQQNSFSYPTVTEIDQISVPYPPETGVKEAPIPFLPPMVDDPDAFSYASFSFSPAVGVGQSSLPYPPETGVNQLTPSYPSVTEVYSMSYCLPSMAEIEQTPFTVSSVAEVRRTPISCGSGLVMDSLESLGARHVSNNSPYPEPWPAASWPASASFPAPNIMGLPPASVSGQAAESSRALSEEQAPSSQSSVTVTDGSEASSVNHSLTNATEIPAMEQFHLTNNVAEFHATDLDMGQFPLPNEIAELIAIGQAQVMIDQAAGSLAMAQVPLTDNVAELSATAQQGPLINQATRSSALRQPPLANNDAELSATVHPQSTINQATASPAMEQYYLGDDVDGSTTEELFPLGEAAESLFASAPSPPIINAADAEEDLLFRLNPSDATIERATGATRSYEGEEEEGERDSKRVRFTM</sequence>
<feature type="region of interest" description="Disordered" evidence="1">
    <location>
        <begin position="993"/>
        <end position="1019"/>
    </location>
</feature>
<accession>A0A168FB48</accession>